<gene>
    <name evidence="1" type="ORF">QZM33_04810</name>
</gene>
<reference evidence="1" key="1">
    <citation type="submission" date="2023-07" db="EMBL/GenBank/DDBJ databases">
        <title>A collection of bacterial strains from the Burkholderia cepacia Research Laboratory and Repository.</title>
        <authorList>
            <person name="Lipuma J."/>
            <person name="Spilker T."/>
            <person name="Caverly L."/>
        </authorList>
    </citation>
    <scope>NUCLEOTIDE SEQUENCE</scope>
    <source>
        <strain evidence="1">AU44268</strain>
    </source>
</reference>
<dbReference type="EMBL" id="JAUJRV010000002">
    <property type="protein sequence ID" value="MDN7794282.1"/>
    <property type="molecule type" value="Genomic_DNA"/>
</dbReference>
<accession>A0AAW7SWH3</accession>
<organism evidence="1 2">
    <name type="scientific">Burkholderia vietnamiensis</name>
    <dbReference type="NCBI Taxonomy" id="60552"/>
    <lineage>
        <taxon>Bacteria</taxon>
        <taxon>Pseudomonadati</taxon>
        <taxon>Pseudomonadota</taxon>
        <taxon>Betaproteobacteria</taxon>
        <taxon>Burkholderiales</taxon>
        <taxon>Burkholderiaceae</taxon>
        <taxon>Burkholderia</taxon>
        <taxon>Burkholderia cepacia complex</taxon>
    </lineage>
</organism>
<sequence>MSGKGSPSPFSAATGEFGYSLSIRNSAIQMVSIPAERLQIVEVGWLPAGHLAAVFRWLIRNTRDAAPAAMPDGIHSCRERINHHPAVHAAGCAA</sequence>
<comment type="caution">
    <text evidence="1">The sequence shown here is derived from an EMBL/GenBank/DDBJ whole genome shotgun (WGS) entry which is preliminary data.</text>
</comment>
<evidence type="ECO:0000313" key="2">
    <source>
        <dbReference type="Proteomes" id="UP001171620"/>
    </source>
</evidence>
<proteinExistence type="predicted"/>
<dbReference type="RefSeq" id="WP_155416648.1">
    <property type="nucleotide sequence ID" value="NZ_CAJMXF010000017.1"/>
</dbReference>
<protein>
    <submittedName>
        <fullName evidence="1">Uncharacterized protein</fullName>
    </submittedName>
</protein>
<dbReference type="Proteomes" id="UP001171620">
    <property type="component" value="Unassembled WGS sequence"/>
</dbReference>
<dbReference type="AlphaFoldDB" id="A0AAW7SWH3"/>
<evidence type="ECO:0000313" key="1">
    <source>
        <dbReference type="EMBL" id="MDN7794282.1"/>
    </source>
</evidence>
<name>A0AAW7SWH3_BURVI</name>